<sequence>MIHTTTLCRFGILLRTLIFSLGAVVALAQTGLAQSVPNVTRKVPPVIVIGFVGGFIKHDNLVHSEVQLAARLRKAYPTGVDVETFESYHGEKAREKILSLLDANHDGILTSAEKQNGRIIIYGHSWGGSEAIALASKLEKDGIPVLLTIQVDSISKIHQNDAVIPANVAQAANFYQPDGLLHGQSEIRAADPARTIIIGNFRFDYKGIPYKCTQYPWYDRIFGKSHTQIECDPGVWKQAEALIRSKLPSTGGKVTATR</sequence>
<name>A0A2U3KQI4_9BACT</name>
<dbReference type="OrthoDB" id="5293296at2"/>
<dbReference type="Gene3D" id="3.40.50.1820">
    <property type="entry name" value="alpha/beta hydrolase"/>
    <property type="match status" value="1"/>
</dbReference>
<dbReference type="InterPro" id="IPR029058">
    <property type="entry name" value="AB_hydrolase_fold"/>
</dbReference>
<evidence type="ECO:0000313" key="1">
    <source>
        <dbReference type="EMBL" id="SPF41880.1"/>
    </source>
</evidence>
<reference evidence="2" key="1">
    <citation type="submission" date="2018-02" db="EMBL/GenBank/DDBJ databases">
        <authorList>
            <person name="Hausmann B."/>
        </authorList>
    </citation>
    <scope>NUCLEOTIDE SEQUENCE [LARGE SCALE GENOMIC DNA]</scope>
    <source>
        <strain evidence="2">Peat soil MAG SbA1</strain>
    </source>
</reference>
<evidence type="ECO:0000313" key="2">
    <source>
        <dbReference type="Proteomes" id="UP000238701"/>
    </source>
</evidence>
<protein>
    <submittedName>
        <fullName evidence="1">Uncharacterized protein</fullName>
    </submittedName>
</protein>
<accession>A0A2U3KQI4</accession>
<dbReference type="EMBL" id="OMOD01000134">
    <property type="protein sequence ID" value="SPF41880.1"/>
    <property type="molecule type" value="Genomic_DNA"/>
</dbReference>
<proteinExistence type="predicted"/>
<dbReference type="Proteomes" id="UP000238701">
    <property type="component" value="Unassembled WGS sequence"/>
</dbReference>
<dbReference type="AlphaFoldDB" id="A0A2U3KQI4"/>
<dbReference type="SUPFAM" id="SSF53474">
    <property type="entry name" value="alpha/beta-Hydrolases"/>
    <property type="match status" value="1"/>
</dbReference>
<gene>
    <name evidence="1" type="ORF">SBA1_400025</name>
</gene>
<organism evidence="1 2">
    <name type="scientific">Candidatus Sulfotelmatobacter kueseliae</name>
    <dbReference type="NCBI Taxonomy" id="2042962"/>
    <lineage>
        <taxon>Bacteria</taxon>
        <taxon>Pseudomonadati</taxon>
        <taxon>Acidobacteriota</taxon>
        <taxon>Terriglobia</taxon>
        <taxon>Terriglobales</taxon>
        <taxon>Candidatus Korobacteraceae</taxon>
        <taxon>Candidatus Sulfotelmatobacter</taxon>
    </lineage>
</organism>